<dbReference type="PANTHER" id="PTHR28083">
    <property type="entry name" value="GOOD FOR FULL DBP5 ACTIVITY PROTEIN 2"/>
    <property type="match status" value="1"/>
</dbReference>
<dbReference type="InterPro" id="IPR048519">
    <property type="entry name" value="Gfd2/YDR514C-like_C"/>
</dbReference>
<dbReference type="AlphaFoldDB" id="A0A4Y9Y749"/>
<organism evidence="3 4">
    <name type="scientific">Rhodofomes roseus</name>
    <dbReference type="NCBI Taxonomy" id="34475"/>
    <lineage>
        <taxon>Eukaryota</taxon>
        <taxon>Fungi</taxon>
        <taxon>Dikarya</taxon>
        <taxon>Basidiomycota</taxon>
        <taxon>Agaricomycotina</taxon>
        <taxon>Agaricomycetes</taxon>
        <taxon>Polyporales</taxon>
        <taxon>Rhodofomes</taxon>
    </lineage>
</organism>
<accession>A0A4Y9Y749</accession>
<reference evidence="3 4" key="1">
    <citation type="submission" date="2019-01" db="EMBL/GenBank/DDBJ databases">
        <title>Genome sequencing of the rare red list fungi Fomitopsis rosea.</title>
        <authorList>
            <person name="Buettner E."/>
            <person name="Kellner H."/>
        </authorList>
    </citation>
    <scope>NUCLEOTIDE SEQUENCE [LARGE SCALE GENOMIC DNA]</scope>
    <source>
        <strain evidence="3 4">DSM 105464</strain>
    </source>
</reference>
<dbReference type="SMART" id="SM00479">
    <property type="entry name" value="EXOIII"/>
    <property type="match status" value="1"/>
</dbReference>
<dbReference type="PANTHER" id="PTHR28083:SF1">
    <property type="entry name" value="GOOD FOR FULL DBP5 ACTIVITY PROTEIN 2"/>
    <property type="match status" value="1"/>
</dbReference>
<dbReference type="InterPro" id="IPR040151">
    <property type="entry name" value="Gfd2/YDR514C-like"/>
</dbReference>
<dbReference type="EMBL" id="SEKV01000376">
    <property type="protein sequence ID" value="TFY58175.1"/>
    <property type="molecule type" value="Genomic_DNA"/>
</dbReference>
<dbReference type="Gene3D" id="3.30.420.10">
    <property type="entry name" value="Ribonuclease H-like superfamily/Ribonuclease H"/>
    <property type="match status" value="1"/>
</dbReference>
<dbReference type="GO" id="GO:0003676">
    <property type="term" value="F:nucleic acid binding"/>
    <property type="evidence" value="ECO:0007669"/>
    <property type="project" value="InterPro"/>
</dbReference>
<sequence>MSDFHLVEPQGWDCDLHSIYCAYVGHFQEHGTPWYERSWGVFFETFEDFLTFEWPVITVTDMKTGRPHIVTRMSSVDGFLKMIKTRHGETLPKVHNIHFVTPFETNQRHLRKISDAATYKKVHATLPAARLAAQKVRARSGEPKTIRQLWDTKDQTFLAMDFEWSERNSSTVLEWGYAAMRCSALHAANIWPPQPENNYRRGHYVVGEHVDRIINRHQPTFPWAYAFGDSQVIPKAQLPRVIQAIISSLASPDSETTPNSLVLVGHGLHEDLRRLQEMEIKIPHNVLMLDTASYERQLFASGQRNAMTDPSGKPRAPHSTLSLTNLIRSLGVDIPWSMHNAGNDAMVCLLALQLLLEPEGTKMPKYRPVMNMPMSGLQVGIPRAGSKSPGLPSISLTPSPGGSATGMRSASGSGSLSARPREPSGYFDRAPSPVRRLPGNSFNARRRSTMPDLEPIQALTTGVAWIGFP</sequence>
<dbReference type="GO" id="GO:0005634">
    <property type="term" value="C:nucleus"/>
    <property type="evidence" value="ECO:0007669"/>
    <property type="project" value="TreeGrafter"/>
</dbReference>
<gene>
    <name evidence="3" type="ORF">EVJ58_g6578</name>
</gene>
<protein>
    <recommendedName>
        <fullName evidence="2">Exonuclease domain-containing protein</fullName>
    </recommendedName>
</protein>
<evidence type="ECO:0000313" key="3">
    <source>
        <dbReference type="EMBL" id="TFY58175.1"/>
    </source>
</evidence>
<dbReference type="InterPro" id="IPR012337">
    <property type="entry name" value="RNaseH-like_sf"/>
</dbReference>
<dbReference type="InterPro" id="IPR036397">
    <property type="entry name" value="RNaseH_sf"/>
</dbReference>
<dbReference type="Proteomes" id="UP000298390">
    <property type="component" value="Unassembled WGS sequence"/>
</dbReference>
<dbReference type="STRING" id="34475.A0A4Y9Y749"/>
<feature type="compositionally biased region" description="Low complexity" evidence="1">
    <location>
        <begin position="408"/>
        <end position="418"/>
    </location>
</feature>
<evidence type="ECO:0000259" key="2">
    <source>
        <dbReference type="SMART" id="SM00479"/>
    </source>
</evidence>
<evidence type="ECO:0000256" key="1">
    <source>
        <dbReference type="SAM" id="MobiDB-lite"/>
    </source>
</evidence>
<comment type="caution">
    <text evidence="3">The sequence shown here is derived from an EMBL/GenBank/DDBJ whole genome shotgun (WGS) entry which is preliminary data.</text>
</comment>
<proteinExistence type="predicted"/>
<name>A0A4Y9Y749_9APHY</name>
<evidence type="ECO:0000313" key="4">
    <source>
        <dbReference type="Proteomes" id="UP000298390"/>
    </source>
</evidence>
<dbReference type="InterPro" id="IPR013520">
    <property type="entry name" value="Ribonucl_H"/>
</dbReference>
<feature type="domain" description="Exonuclease" evidence="2">
    <location>
        <begin position="156"/>
        <end position="361"/>
    </location>
</feature>
<feature type="region of interest" description="Disordered" evidence="1">
    <location>
        <begin position="378"/>
        <end position="449"/>
    </location>
</feature>
<dbReference type="Pfam" id="PF21762">
    <property type="entry name" value="DEDDh_C"/>
    <property type="match status" value="1"/>
</dbReference>
<dbReference type="SUPFAM" id="SSF53098">
    <property type="entry name" value="Ribonuclease H-like"/>
    <property type="match status" value="1"/>
</dbReference>